<gene>
    <name evidence="2" type="ORF">ALEPTO_LOCUS7175</name>
</gene>
<evidence type="ECO:0000256" key="1">
    <source>
        <dbReference type="SAM" id="Phobius"/>
    </source>
</evidence>
<dbReference type="OrthoDB" id="2371287at2759"/>
<organism evidence="2 3">
    <name type="scientific">Ambispora leptoticha</name>
    <dbReference type="NCBI Taxonomy" id="144679"/>
    <lineage>
        <taxon>Eukaryota</taxon>
        <taxon>Fungi</taxon>
        <taxon>Fungi incertae sedis</taxon>
        <taxon>Mucoromycota</taxon>
        <taxon>Glomeromycotina</taxon>
        <taxon>Glomeromycetes</taxon>
        <taxon>Archaeosporales</taxon>
        <taxon>Ambisporaceae</taxon>
        <taxon>Ambispora</taxon>
    </lineage>
</organism>
<dbReference type="EMBL" id="CAJVPS010002924">
    <property type="protein sequence ID" value="CAG8579119.1"/>
    <property type="molecule type" value="Genomic_DNA"/>
</dbReference>
<evidence type="ECO:0000313" key="3">
    <source>
        <dbReference type="Proteomes" id="UP000789508"/>
    </source>
</evidence>
<proteinExistence type="predicted"/>
<dbReference type="AlphaFoldDB" id="A0A9N9BX83"/>
<reference evidence="2" key="1">
    <citation type="submission" date="2021-06" db="EMBL/GenBank/DDBJ databases">
        <authorList>
            <person name="Kallberg Y."/>
            <person name="Tangrot J."/>
            <person name="Rosling A."/>
        </authorList>
    </citation>
    <scope>NUCLEOTIDE SEQUENCE</scope>
    <source>
        <strain evidence="2">FL130A</strain>
    </source>
</reference>
<name>A0A9N9BX83_9GLOM</name>
<keyword evidence="1" id="KW-0812">Transmembrane</keyword>
<keyword evidence="3" id="KW-1185">Reference proteome</keyword>
<keyword evidence="1" id="KW-1133">Transmembrane helix</keyword>
<accession>A0A9N9BX83</accession>
<protein>
    <submittedName>
        <fullName evidence="2">13625_t:CDS:1</fullName>
    </submittedName>
</protein>
<keyword evidence="1" id="KW-0472">Membrane</keyword>
<dbReference type="Proteomes" id="UP000789508">
    <property type="component" value="Unassembled WGS sequence"/>
</dbReference>
<sequence>MADTESTPLLNQREEPSSFESLRKRLLTRETLILLLLGLILVFLVLNVILFIVQTDEPKLPSGISDVPNHYQLRVSSRFAINFRWDYVLEAAPPLDLTSLPNRENKKQVKDYLLELNEKYSSSDKIASNNNNLTNFEDPDTPEFAELVSRSNKLWSPAYYEAREYREDENGLVSLVASTIASEESNFFSLTPSVIISFTRAKKLEATNIQSCQYKITWTSPVSDGLIKRKCPRAGEWRYRTISIVKGTSEWGMEFFDANEDLHYAVATRPSYHWNSLQKRIVLSYPDAPFPPILPAIYTAYYDYHTNRKNAKDLRLQEKENQ</sequence>
<comment type="caution">
    <text evidence="2">The sequence shown here is derived from an EMBL/GenBank/DDBJ whole genome shotgun (WGS) entry which is preliminary data.</text>
</comment>
<evidence type="ECO:0000313" key="2">
    <source>
        <dbReference type="EMBL" id="CAG8579119.1"/>
    </source>
</evidence>
<feature type="transmembrane region" description="Helical" evidence="1">
    <location>
        <begin position="32"/>
        <end position="53"/>
    </location>
</feature>